<feature type="region of interest" description="Disordered" evidence="1">
    <location>
        <begin position="1"/>
        <end position="21"/>
    </location>
</feature>
<gene>
    <name evidence="2" type="ORF">KFL_003630040</name>
</gene>
<evidence type="ECO:0000256" key="1">
    <source>
        <dbReference type="SAM" id="MobiDB-lite"/>
    </source>
</evidence>
<proteinExistence type="predicted"/>
<accession>A0A1Y1IHH6</accession>
<organism evidence="2 3">
    <name type="scientific">Klebsormidium nitens</name>
    <name type="common">Green alga</name>
    <name type="synonym">Ulothrix nitens</name>
    <dbReference type="NCBI Taxonomy" id="105231"/>
    <lineage>
        <taxon>Eukaryota</taxon>
        <taxon>Viridiplantae</taxon>
        <taxon>Streptophyta</taxon>
        <taxon>Klebsormidiophyceae</taxon>
        <taxon>Klebsormidiales</taxon>
        <taxon>Klebsormidiaceae</taxon>
        <taxon>Klebsormidium</taxon>
    </lineage>
</organism>
<name>A0A1Y1IHH6_KLENI</name>
<protein>
    <submittedName>
        <fullName evidence="2">L-aspartate oxidase</fullName>
    </submittedName>
</protein>
<dbReference type="EMBL" id="DF237312">
    <property type="protein sequence ID" value="GAQ87588.1"/>
    <property type="molecule type" value="Genomic_DNA"/>
</dbReference>
<dbReference type="AlphaFoldDB" id="A0A1Y1IHH6"/>
<sequence>MAGQWERPHTRSPRRTSEMDVVLEDTRRQRKQPQEMMFDYVGIVRSTDRLFKALKRAAKCENGVGVAPRRAGLDCGHCERSGQAGEAWPARHYRPPRIRWRKVHAENRSEGRASATGRRARSNNYQLKQRGEKYVLLAFSHKPCVSQHR</sequence>
<reference evidence="2 3" key="1">
    <citation type="journal article" date="2014" name="Nat. Commun.">
        <title>Klebsormidium flaccidum genome reveals primary factors for plant terrestrial adaptation.</title>
        <authorList>
            <person name="Hori K."/>
            <person name="Maruyama F."/>
            <person name="Fujisawa T."/>
            <person name="Togashi T."/>
            <person name="Yamamoto N."/>
            <person name="Seo M."/>
            <person name="Sato S."/>
            <person name="Yamada T."/>
            <person name="Mori H."/>
            <person name="Tajima N."/>
            <person name="Moriyama T."/>
            <person name="Ikeuchi M."/>
            <person name="Watanabe M."/>
            <person name="Wada H."/>
            <person name="Kobayashi K."/>
            <person name="Saito M."/>
            <person name="Masuda T."/>
            <person name="Sasaki-Sekimoto Y."/>
            <person name="Mashiguchi K."/>
            <person name="Awai K."/>
            <person name="Shimojima M."/>
            <person name="Masuda S."/>
            <person name="Iwai M."/>
            <person name="Nobusawa T."/>
            <person name="Narise T."/>
            <person name="Kondo S."/>
            <person name="Saito H."/>
            <person name="Sato R."/>
            <person name="Murakawa M."/>
            <person name="Ihara Y."/>
            <person name="Oshima-Yamada Y."/>
            <person name="Ohtaka K."/>
            <person name="Satoh M."/>
            <person name="Sonobe K."/>
            <person name="Ishii M."/>
            <person name="Ohtani R."/>
            <person name="Kanamori-Sato M."/>
            <person name="Honoki R."/>
            <person name="Miyazaki D."/>
            <person name="Mochizuki H."/>
            <person name="Umetsu J."/>
            <person name="Higashi K."/>
            <person name="Shibata D."/>
            <person name="Kamiya Y."/>
            <person name="Sato N."/>
            <person name="Nakamura Y."/>
            <person name="Tabata S."/>
            <person name="Ida S."/>
            <person name="Kurokawa K."/>
            <person name="Ohta H."/>
        </authorList>
    </citation>
    <scope>NUCLEOTIDE SEQUENCE [LARGE SCALE GENOMIC DNA]</scope>
    <source>
        <strain evidence="2 3">NIES-2285</strain>
    </source>
</reference>
<dbReference type="Proteomes" id="UP000054558">
    <property type="component" value="Unassembled WGS sequence"/>
</dbReference>
<evidence type="ECO:0000313" key="3">
    <source>
        <dbReference type="Proteomes" id="UP000054558"/>
    </source>
</evidence>
<evidence type="ECO:0000313" key="2">
    <source>
        <dbReference type="EMBL" id="GAQ87588.1"/>
    </source>
</evidence>
<keyword evidence="3" id="KW-1185">Reference proteome</keyword>